<accession>A0A409VGY9</accession>
<dbReference type="InParanoid" id="A0A409VGY9"/>
<evidence type="ECO:0000256" key="1">
    <source>
        <dbReference type="SAM" id="MobiDB-lite"/>
    </source>
</evidence>
<sequence length="59" mass="6722">MSSDPSSSTPIPKAIGSLAKKQSDVTRQGTQKLKFVPTLPQRRKKEYAFRPSLWYRILT</sequence>
<proteinExistence type="predicted"/>
<dbReference type="AlphaFoldDB" id="A0A409VGY9"/>
<evidence type="ECO:0000313" key="2">
    <source>
        <dbReference type="EMBL" id="PPQ65500.1"/>
    </source>
</evidence>
<evidence type="ECO:0000313" key="3">
    <source>
        <dbReference type="Proteomes" id="UP000284706"/>
    </source>
</evidence>
<keyword evidence="3" id="KW-1185">Reference proteome</keyword>
<feature type="region of interest" description="Disordered" evidence="1">
    <location>
        <begin position="1"/>
        <end position="28"/>
    </location>
</feature>
<comment type="caution">
    <text evidence="2">The sequence shown here is derived from an EMBL/GenBank/DDBJ whole genome shotgun (WGS) entry which is preliminary data.</text>
</comment>
<organism evidence="2 3">
    <name type="scientific">Gymnopilus dilepis</name>
    <dbReference type="NCBI Taxonomy" id="231916"/>
    <lineage>
        <taxon>Eukaryota</taxon>
        <taxon>Fungi</taxon>
        <taxon>Dikarya</taxon>
        <taxon>Basidiomycota</taxon>
        <taxon>Agaricomycotina</taxon>
        <taxon>Agaricomycetes</taxon>
        <taxon>Agaricomycetidae</taxon>
        <taxon>Agaricales</taxon>
        <taxon>Agaricineae</taxon>
        <taxon>Hymenogastraceae</taxon>
        <taxon>Gymnopilus</taxon>
    </lineage>
</organism>
<name>A0A409VGY9_9AGAR</name>
<dbReference type="OrthoDB" id="5836119at2759"/>
<protein>
    <submittedName>
        <fullName evidence="2">Uncharacterized protein</fullName>
    </submittedName>
</protein>
<feature type="compositionally biased region" description="Polar residues" evidence="1">
    <location>
        <begin position="1"/>
        <end position="10"/>
    </location>
</feature>
<dbReference type="STRING" id="231916.A0A409VGY9"/>
<dbReference type="EMBL" id="NHYE01005652">
    <property type="protein sequence ID" value="PPQ65500.1"/>
    <property type="molecule type" value="Genomic_DNA"/>
</dbReference>
<reference evidence="2 3" key="1">
    <citation type="journal article" date="2018" name="Evol. Lett.">
        <title>Horizontal gene cluster transfer increased hallucinogenic mushroom diversity.</title>
        <authorList>
            <person name="Reynolds H.T."/>
            <person name="Vijayakumar V."/>
            <person name="Gluck-Thaler E."/>
            <person name="Korotkin H.B."/>
            <person name="Matheny P.B."/>
            <person name="Slot J.C."/>
        </authorList>
    </citation>
    <scope>NUCLEOTIDE SEQUENCE [LARGE SCALE GENOMIC DNA]</scope>
    <source>
        <strain evidence="2 3">SRW20</strain>
    </source>
</reference>
<gene>
    <name evidence="2" type="ORF">CVT26_000141</name>
</gene>
<dbReference type="Proteomes" id="UP000284706">
    <property type="component" value="Unassembled WGS sequence"/>
</dbReference>